<keyword evidence="1" id="KW-0812">Transmembrane</keyword>
<dbReference type="PANTHER" id="PTHR30273:SF2">
    <property type="entry name" value="PROTEIN FECR"/>
    <property type="match status" value="1"/>
</dbReference>
<dbReference type="GO" id="GO:0016989">
    <property type="term" value="F:sigma factor antagonist activity"/>
    <property type="evidence" value="ECO:0007669"/>
    <property type="project" value="TreeGrafter"/>
</dbReference>
<protein>
    <recommendedName>
        <fullName evidence="6">FecR family protein</fullName>
    </recommendedName>
</protein>
<organism evidence="4 5">
    <name type="scientific">Mucilaginibacter lappiensis</name>
    <dbReference type="NCBI Taxonomy" id="354630"/>
    <lineage>
        <taxon>Bacteria</taxon>
        <taxon>Pseudomonadati</taxon>
        <taxon>Bacteroidota</taxon>
        <taxon>Sphingobacteriia</taxon>
        <taxon>Sphingobacteriales</taxon>
        <taxon>Sphingobacteriaceae</taxon>
        <taxon>Mucilaginibacter</taxon>
    </lineage>
</organism>
<dbReference type="Proteomes" id="UP000548326">
    <property type="component" value="Unassembled WGS sequence"/>
</dbReference>
<dbReference type="InterPro" id="IPR012373">
    <property type="entry name" value="Ferrdict_sens_TM"/>
</dbReference>
<feature type="domain" description="Protein FecR C-terminal" evidence="3">
    <location>
        <begin position="319"/>
        <end position="387"/>
    </location>
</feature>
<proteinExistence type="predicted"/>
<dbReference type="RefSeq" id="WP_183585775.1">
    <property type="nucleotide sequence ID" value="NZ_JACHCA010000002.1"/>
</dbReference>
<dbReference type="Pfam" id="PF16344">
    <property type="entry name" value="FecR_C"/>
    <property type="match status" value="1"/>
</dbReference>
<keyword evidence="1" id="KW-1133">Transmembrane helix</keyword>
<reference evidence="4 5" key="1">
    <citation type="submission" date="2020-08" db="EMBL/GenBank/DDBJ databases">
        <title>Genomic Encyclopedia of Type Strains, Phase IV (KMG-V): Genome sequencing to study the core and pangenomes of soil and plant-associated prokaryotes.</title>
        <authorList>
            <person name="Whitman W."/>
        </authorList>
    </citation>
    <scope>NUCLEOTIDE SEQUENCE [LARGE SCALE GENOMIC DNA]</scope>
    <source>
        <strain evidence="4 5">MP601</strain>
    </source>
</reference>
<name>A0A841J6K5_9SPHI</name>
<feature type="transmembrane region" description="Helical" evidence="1">
    <location>
        <begin position="91"/>
        <end position="108"/>
    </location>
</feature>
<feature type="domain" description="FecR protein" evidence="2">
    <location>
        <begin position="183"/>
        <end position="276"/>
    </location>
</feature>
<dbReference type="EMBL" id="JACHCA010000002">
    <property type="protein sequence ID" value="MBB6126673.1"/>
    <property type="molecule type" value="Genomic_DNA"/>
</dbReference>
<keyword evidence="1" id="KW-0472">Membrane</keyword>
<dbReference type="Pfam" id="PF04773">
    <property type="entry name" value="FecR"/>
    <property type="match status" value="1"/>
</dbReference>
<evidence type="ECO:0000259" key="2">
    <source>
        <dbReference type="Pfam" id="PF04773"/>
    </source>
</evidence>
<dbReference type="InterPro" id="IPR006860">
    <property type="entry name" value="FecR"/>
</dbReference>
<comment type="caution">
    <text evidence="4">The sequence shown here is derived from an EMBL/GenBank/DDBJ whole genome shotgun (WGS) entry which is preliminary data.</text>
</comment>
<sequence>MQEKDIFNLLTDESFCNYCLKTNVEDVEYWENWLKENPSERENIESQKALVILLAHETATQVAQNEYRKLQQRIQLSGKNSGKLFPLIRRWGIAASLIISFSLGYYFYHKAQRNQQIASTISNKIVPGNARVMLILANGQKIELNTAASGTVARQSNTTIRKTNDGRIIYDGDSKNILYNTAITARGGKFELTLADGTKVTLDAASSIRYPVSFIGKERKVEITGQVYFEVAHNPAKPFRVLTRGQTIEVLGTHFNVNAYDDEPVIKTTLLEGSVKVNYLGENVLLKPGQQALVKNGISIIRVSAVDPELVVAWKNGLFRFNKTDLLSVMRQIARWYDMEVIYPEALKNTDLFEGSTLRSANVQSILKQLEVTGHVKFEVDGNKIIVRNK</sequence>
<dbReference type="Gene3D" id="2.60.120.1440">
    <property type="match status" value="1"/>
</dbReference>
<evidence type="ECO:0000259" key="3">
    <source>
        <dbReference type="Pfam" id="PF16344"/>
    </source>
</evidence>
<dbReference type="AlphaFoldDB" id="A0A841J6K5"/>
<evidence type="ECO:0000256" key="1">
    <source>
        <dbReference type="SAM" id="Phobius"/>
    </source>
</evidence>
<gene>
    <name evidence="4" type="ORF">HDF22_000778</name>
</gene>
<dbReference type="InterPro" id="IPR032508">
    <property type="entry name" value="FecR_C"/>
</dbReference>
<accession>A0A841J6K5</accession>
<evidence type="ECO:0000313" key="5">
    <source>
        <dbReference type="Proteomes" id="UP000548326"/>
    </source>
</evidence>
<evidence type="ECO:0008006" key="6">
    <source>
        <dbReference type="Google" id="ProtNLM"/>
    </source>
</evidence>
<dbReference type="PANTHER" id="PTHR30273">
    <property type="entry name" value="PERIPLASMIC SIGNAL SENSOR AND SIGMA FACTOR ACTIVATOR FECR-RELATED"/>
    <property type="match status" value="1"/>
</dbReference>
<dbReference type="Gene3D" id="3.55.50.30">
    <property type="match status" value="1"/>
</dbReference>
<evidence type="ECO:0000313" key="4">
    <source>
        <dbReference type="EMBL" id="MBB6126673.1"/>
    </source>
</evidence>